<feature type="domain" description="CN hydrolase" evidence="2">
    <location>
        <begin position="4"/>
        <end position="258"/>
    </location>
</feature>
<dbReference type="AlphaFoldDB" id="A0A1Y2F9G6"/>
<protein>
    <submittedName>
        <fullName evidence="3">Carbon-nitrogen hydrolase</fullName>
    </submittedName>
</protein>
<dbReference type="STRING" id="56484.A0A1Y2F9G6"/>
<accession>A0A1Y2F9G6</accession>
<name>A0A1Y2F9G6_PROLT</name>
<dbReference type="InterPro" id="IPR050345">
    <property type="entry name" value="Aliph_Amidase/BUP"/>
</dbReference>
<evidence type="ECO:0000259" key="2">
    <source>
        <dbReference type="PROSITE" id="PS50263"/>
    </source>
</evidence>
<dbReference type="SUPFAM" id="SSF56317">
    <property type="entry name" value="Carbon-nitrogen hydrolase"/>
    <property type="match status" value="1"/>
</dbReference>
<dbReference type="PANTHER" id="PTHR43674:SF16">
    <property type="entry name" value="CARBON-NITROGEN FAMILY, PUTATIVE (AFU_ORTHOLOGUE AFUA_5G02350)-RELATED"/>
    <property type="match status" value="1"/>
</dbReference>
<keyword evidence="1 3" id="KW-0378">Hydrolase</keyword>
<dbReference type="PANTHER" id="PTHR43674">
    <property type="entry name" value="NITRILASE C965.09-RELATED"/>
    <property type="match status" value="1"/>
</dbReference>
<proteinExistence type="predicted"/>
<dbReference type="InterPro" id="IPR036526">
    <property type="entry name" value="C-N_Hydrolase_sf"/>
</dbReference>
<dbReference type="EMBL" id="MCFI01000014">
    <property type="protein sequence ID" value="ORY79966.1"/>
    <property type="molecule type" value="Genomic_DNA"/>
</dbReference>
<dbReference type="GO" id="GO:0016811">
    <property type="term" value="F:hydrolase activity, acting on carbon-nitrogen (but not peptide) bonds, in linear amides"/>
    <property type="evidence" value="ECO:0007669"/>
    <property type="project" value="TreeGrafter"/>
</dbReference>
<dbReference type="Proteomes" id="UP000193685">
    <property type="component" value="Unassembled WGS sequence"/>
</dbReference>
<evidence type="ECO:0000313" key="4">
    <source>
        <dbReference type="Proteomes" id="UP000193685"/>
    </source>
</evidence>
<dbReference type="CDD" id="cd07197">
    <property type="entry name" value="nitrilase"/>
    <property type="match status" value="1"/>
</dbReference>
<gene>
    <name evidence="3" type="ORF">BCR37DRAFT_80498</name>
</gene>
<evidence type="ECO:0000313" key="3">
    <source>
        <dbReference type="EMBL" id="ORY79966.1"/>
    </source>
</evidence>
<dbReference type="InterPro" id="IPR003010">
    <property type="entry name" value="C-N_Hydrolase"/>
</dbReference>
<dbReference type="PROSITE" id="PS50263">
    <property type="entry name" value="CN_HYDROLASE"/>
    <property type="match status" value="1"/>
</dbReference>
<dbReference type="OMA" id="YKIRMDM"/>
<reference evidence="3 4" key="1">
    <citation type="submission" date="2016-07" db="EMBL/GenBank/DDBJ databases">
        <title>Pervasive Adenine N6-methylation of Active Genes in Fungi.</title>
        <authorList>
            <consortium name="DOE Joint Genome Institute"/>
            <person name="Mondo S.J."/>
            <person name="Dannebaum R.O."/>
            <person name="Kuo R.C."/>
            <person name="Labutti K."/>
            <person name="Haridas S."/>
            <person name="Kuo A."/>
            <person name="Salamov A."/>
            <person name="Ahrendt S.R."/>
            <person name="Lipzen A."/>
            <person name="Sullivan W."/>
            <person name="Andreopoulos W.B."/>
            <person name="Clum A."/>
            <person name="Lindquist E."/>
            <person name="Daum C."/>
            <person name="Ramamoorthy G.K."/>
            <person name="Gryganskyi A."/>
            <person name="Culley D."/>
            <person name="Magnuson J.K."/>
            <person name="James T.Y."/>
            <person name="O'Malley M.A."/>
            <person name="Stajich J.E."/>
            <person name="Spatafora J.W."/>
            <person name="Visel A."/>
            <person name="Grigoriev I.V."/>
        </authorList>
    </citation>
    <scope>NUCLEOTIDE SEQUENCE [LARGE SCALE GENOMIC DNA]</scope>
    <source>
        <strain evidence="3 4">12-1054</strain>
    </source>
</reference>
<comment type="caution">
    <text evidence="3">The sequence shown here is derived from an EMBL/GenBank/DDBJ whole genome shotgun (WGS) entry which is preliminary data.</text>
</comment>
<dbReference type="OrthoDB" id="412018at2759"/>
<evidence type="ECO:0000256" key="1">
    <source>
        <dbReference type="ARBA" id="ARBA00022801"/>
    </source>
</evidence>
<dbReference type="RefSeq" id="XP_040724100.1">
    <property type="nucleotide sequence ID" value="XM_040872493.1"/>
</dbReference>
<dbReference type="GeneID" id="63789092"/>
<dbReference type="Pfam" id="PF00795">
    <property type="entry name" value="CN_hydrolase"/>
    <property type="match status" value="1"/>
</dbReference>
<keyword evidence="4" id="KW-1185">Reference proteome</keyword>
<organism evidence="3 4">
    <name type="scientific">Protomyces lactucae-debilis</name>
    <dbReference type="NCBI Taxonomy" id="2754530"/>
    <lineage>
        <taxon>Eukaryota</taxon>
        <taxon>Fungi</taxon>
        <taxon>Dikarya</taxon>
        <taxon>Ascomycota</taxon>
        <taxon>Taphrinomycotina</taxon>
        <taxon>Taphrinomycetes</taxon>
        <taxon>Taphrinales</taxon>
        <taxon>Protomycetaceae</taxon>
        <taxon>Protomyces</taxon>
    </lineage>
</organism>
<dbReference type="Gene3D" id="3.60.110.10">
    <property type="entry name" value="Carbon-nitrogen hydrolase"/>
    <property type="match status" value="1"/>
</dbReference>
<sequence>MYSPTIAVCQHIPSPNASLEENFQSASDLVRQAKSQGADLAVLPEYSLALPVNSEDKAWADQDGTFLQRFQELAKELSIDLVPGTIGEWEDVKGDGELILSNNCYFIDRTGSILSIYRKKNLWHPERAIFQKGEEEHAVFHTERYGIVGLLVCWDCAFAEAFRCLVKQGVQTVIAPTCWMLSDAGAGRRFNRKSEQIFLNAMCTLRAFENEVVFVFCNVGGTTEEDGVGLSQITAPFHGQLVAFTDAKRGIKLAQVDYSCLSVAEDVYKIRKDLLSEDFHY</sequence>